<keyword evidence="1" id="KW-0175">Coiled coil</keyword>
<gene>
    <name evidence="3" type="ORF">MAR_010557</name>
</gene>
<accession>A0ABY7E462</accession>
<protein>
    <submittedName>
        <fullName evidence="3">LAMA2-like protein</fullName>
    </submittedName>
</protein>
<keyword evidence="4" id="KW-1185">Reference proteome</keyword>
<feature type="region of interest" description="Disordered" evidence="2">
    <location>
        <begin position="1"/>
        <end position="79"/>
    </location>
</feature>
<feature type="compositionally biased region" description="Polar residues" evidence="2">
    <location>
        <begin position="23"/>
        <end position="34"/>
    </location>
</feature>
<feature type="coiled-coil region" evidence="1">
    <location>
        <begin position="361"/>
        <end position="435"/>
    </location>
</feature>
<reference evidence="3" key="1">
    <citation type="submission" date="2022-11" db="EMBL/GenBank/DDBJ databases">
        <title>Centuries of genome instability and evolution in soft-shell clam transmissible cancer (bioRxiv).</title>
        <authorList>
            <person name="Hart S.F.M."/>
            <person name="Yonemitsu M.A."/>
            <person name="Giersch R.M."/>
            <person name="Beal B.F."/>
            <person name="Arriagada G."/>
            <person name="Davis B.W."/>
            <person name="Ostrander E.A."/>
            <person name="Goff S.P."/>
            <person name="Metzger M.J."/>
        </authorList>
    </citation>
    <scope>NUCLEOTIDE SEQUENCE</scope>
    <source>
        <strain evidence="3">MELC-2E11</strain>
        <tissue evidence="3">Siphon/mantle</tissue>
    </source>
</reference>
<proteinExistence type="predicted"/>
<evidence type="ECO:0000256" key="1">
    <source>
        <dbReference type="SAM" id="Coils"/>
    </source>
</evidence>
<name>A0ABY7E462_MYAAR</name>
<feature type="compositionally biased region" description="Gly residues" evidence="2">
    <location>
        <begin position="49"/>
        <end position="63"/>
    </location>
</feature>
<feature type="coiled-coil region" evidence="1">
    <location>
        <begin position="175"/>
        <end position="337"/>
    </location>
</feature>
<feature type="compositionally biased region" description="Basic and acidic residues" evidence="2">
    <location>
        <begin position="67"/>
        <end position="77"/>
    </location>
</feature>
<evidence type="ECO:0000256" key="2">
    <source>
        <dbReference type="SAM" id="MobiDB-lite"/>
    </source>
</evidence>
<feature type="coiled-coil region" evidence="1">
    <location>
        <begin position="722"/>
        <end position="758"/>
    </location>
</feature>
<feature type="coiled-coil region" evidence="1">
    <location>
        <begin position="92"/>
        <end position="147"/>
    </location>
</feature>
<dbReference type="EMBL" id="CP111015">
    <property type="protein sequence ID" value="WAR03999.1"/>
    <property type="molecule type" value="Genomic_DNA"/>
</dbReference>
<dbReference type="Proteomes" id="UP001164746">
    <property type="component" value="Chromosome 4"/>
</dbReference>
<evidence type="ECO:0000313" key="3">
    <source>
        <dbReference type="EMBL" id="WAR03999.1"/>
    </source>
</evidence>
<feature type="compositionally biased region" description="Basic and acidic residues" evidence="2">
    <location>
        <begin position="1"/>
        <end position="22"/>
    </location>
</feature>
<evidence type="ECO:0000313" key="4">
    <source>
        <dbReference type="Proteomes" id="UP001164746"/>
    </source>
</evidence>
<feature type="coiled-coil region" evidence="1">
    <location>
        <begin position="471"/>
        <end position="574"/>
    </location>
</feature>
<sequence>MERERRSKSSSPERDVHRDRSPTRTYLSLTSQPKNLYDKGDKPNVAAVVGGGVGGSTCRGGGASKSLSDEEKERTAELRATQSALDVTQSALLEARKDLKGIQAQYEDARETSTKELARLSDEVRRKQNETNQLESLASRRRDELKQFDAIGFTKDEAMKIIEENEKMKGRLRNLDAVHAERDELIQQLDSTKQELFTEQKRARERIEELQEEIENTTNNYEQGQGEREDMAKRLQKLETAYKKMEREKNELIQEKTRQYEEERDSHRREKADWRQRDMEDLDTARNDLVKMTGRVAALQDEVRARDDLNNQLRGEMQDLERQLEQERTSRSSILEEHKKTLQTLRKETDVAMVQMRESLFLEKQKTVDQMREELEQERRDIAVRSGDRYEARIAELETILKAKNEELSHLNKLADKLEDDVSRTRARKEEEIKEKVSEAIAKEKAHAESEQMWAVQQEREALQGEHRTQISSLTAQLDNMKDQQRGLEARLKEQRQELEDLKTSNKTVMHEKLIAVARAKELMRQEHTAELERIKEQTKNEHKKELDKLRETIRAQEAELRSLREERLRHVRTQKESSLSLDRTERTLVNEINEECRKTSEILGLSPRKVNFSSSQGSSVKNPTTSALQDKGSELFLFTQAQEVCRANEFTIVASPPVGDKNVQQFMKDDRVQKSRDWPTVKAQYSSERANLRACNEELRLHVSGLQHELDLQKNTSSVVDREKDEALANLRRQLEREKEEEMARLKERLVRKLKKNGFQHNIASE</sequence>
<organism evidence="3 4">
    <name type="scientific">Mya arenaria</name>
    <name type="common">Soft-shell clam</name>
    <dbReference type="NCBI Taxonomy" id="6604"/>
    <lineage>
        <taxon>Eukaryota</taxon>
        <taxon>Metazoa</taxon>
        <taxon>Spiralia</taxon>
        <taxon>Lophotrochozoa</taxon>
        <taxon>Mollusca</taxon>
        <taxon>Bivalvia</taxon>
        <taxon>Autobranchia</taxon>
        <taxon>Heteroconchia</taxon>
        <taxon>Euheterodonta</taxon>
        <taxon>Imparidentia</taxon>
        <taxon>Neoheterodontei</taxon>
        <taxon>Myida</taxon>
        <taxon>Myoidea</taxon>
        <taxon>Myidae</taxon>
        <taxon>Mya</taxon>
    </lineage>
</organism>